<evidence type="ECO:0008006" key="4">
    <source>
        <dbReference type="Google" id="ProtNLM"/>
    </source>
</evidence>
<dbReference type="PANTHER" id="PTHR35392:SF3">
    <property type="entry name" value="ZN(2)-C6 FUNGAL-TYPE DOMAIN-CONTAINING PROTEIN"/>
    <property type="match status" value="1"/>
</dbReference>
<dbReference type="Proteomes" id="UP001273209">
    <property type="component" value="Unassembled WGS sequence"/>
</dbReference>
<sequence>MPSVDEPSSSAVDYQEKVPVAGPHDDQQGHDATSIIPRWAPAMPDVQSLSSPLTCMAETMLACCNFAWQHPTGYQLLPDPAAVVYEPPQQYTMEVAQPVPAQAIHSVQHLVSDSDGFPQHAPVQDQHLNLDVLPLDGYPVLGEASLQPLLQPVLQPTLQEPPSIANTDDDPYLVNQTGHEYSNQLASTDLYNYPIVTAPMAMSMPLIDENPMDANTSLLPYGPAPLVPLVQPPLVVIEPTSPEIHNCYNTPAAQNLPQPVLREDESNTVGQTQDTIPDNLQPTQRNARGDVPRLVCEFNSDLPGGVCLTCKKVENTKAARLPCLRYKITDMMLYKPGAVPGYEWSQRWNKNNSEPIQLWASREVKVIQISVYFSNSFLLLPVRKFVPQEGDKLERTWDYQGTKKSVTIPPYALVDLEAGKSAYTRFIRDSMTDIFKNFLGDTDSLLYKTYLQAWHMWKDPNIAAESFELLNWTLRLWIAVRLSTTSAFIAGNERLGMSTDILDQTNPNPGKIPLPPVLGAQMDMILIQHMQSKLRHELLDNLQKVMLKNKPSSWLVTYLVTFILLHNVALITKHDAAYARKHGMKRRYARQEKVQEYHLGANIILAHFHYCNKGIVPFSEECEDQDLRTLAHLDEDKIKFVRATRAHIQRHSESPIPPHSPANRIPGLALIQGSTPSCTEEEWEDIRAKKAYEEDYFFVSQLFEEKWQPRTSVL</sequence>
<name>A0AAE1IB20_9HYPO</name>
<keyword evidence="1" id="KW-0812">Transmembrane</keyword>
<proteinExistence type="predicted"/>
<evidence type="ECO:0000313" key="3">
    <source>
        <dbReference type="Proteomes" id="UP001273209"/>
    </source>
</evidence>
<dbReference type="AlphaFoldDB" id="A0AAE1IB20"/>
<accession>A0AAE1IB20</accession>
<dbReference type="RefSeq" id="XP_062753388.1">
    <property type="nucleotide sequence ID" value="XM_062902312.1"/>
</dbReference>
<organism evidence="2 3">
    <name type="scientific">Trichoderma aggressivum f. europaeum</name>
    <dbReference type="NCBI Taxonomy" id="173218"/>
    <lineage>
        <taxon>Eukaryota</taxon>
        <taxon>Fungi</taxon>
        <taxon>Dikarya</taxon>
        <taxon>Ascomycota</taxon>
        <taxon>Pezizomycotina</taxon>
        <taxon>Sordariomycetes</taxon>
        <taxon>Hypocreomycetidae</taxon>
        <taxon>Hypocreales</taxon>
        <taxon>Hypocreaceae</taxon>
        <taxon>Trichoderma</taxon>
    </lineage>
</organism>
<keyword evidence="1" id="KW-1133">Transmembrane helix</keyword>
<gene>
    <name evidence="2" type="ORF">Triagg1_7563</name>
</gene>
<dbReference type="GeneID" id="87922217"/>
<dbReference type="PANTHER" id="PTHR35392">
    <property type="entry name" value="ZN(II)2CYS6 TRANSCRIPTION FACTOR (EUROFUNG)-RELATED-RELATED"/>
    <property type="match status" value="1"/>
</dbReference>
<comment type="caution">
    <text evidence="2">The sequence shown here is derived from an EMBL/GenBank/DDBJ whole genome shotgun (WGS) entry which is preliminary data.</text>
</comment>
<evidence type="ECO:0000313" key="2">
    <source>
        <dbReference type="EMBL" id="KAK4067383.1"/>
    </source>
</evidence>
<reference evidence="2" key="1">
    <citation type="submission" date="2023-11" db="EMBL/GenBank/DDBJ databases">
        <title>The genome sequences of three competitors of mushroom-forming fungi.</title>
        <authorList>
            <person name="Beijen E."/>
            <person name="Ohm R.A."/>
        </authorList>
    </citation>
    <scope>NUCLEOTIDE SEQUENCE</scope>
    <source>
        <strain evidence="2">CBS 100526</strain>
    </source>
</reference>
<evidence type="ECO:0000256" key="1">
    <source>
        <dbReference type="SAM" id="Phobius"/>
    </source>
</evidence>
<dbReference type="InterPro" id="IPR052973">
    <property type="entry name" value="Fungal_sec-metab_reg_TF"/>
</dbReference>
<feature type="transmembrane region" description="Helical" evidence="1">
    <location>
        <begin position="553"/>
        <end position="572"/>
    </location>
</feature>
<keyword evidence="1" id="KW-0472">Membrane</keyword>
<keyword evidence="3" id="KW-1185">Reference proteome</keyword>
<dbReference type="EMBL" id="JAWRVG010000034">
    <property type="protein sequence ID" value="KAK4067383.1"/>
    <property type="molecule type" value="Genomic_DNA"/>
</dbReference>
<protein>
    <recommendedName>
        <fullName evidence="4">Zn2Cys6 transcriptional regulator</fullName>
    </recommendedName>
</protein>